<evidence type="ECO:0000313" key="3">
    <source>
        <dbReference type="Ensembl" id="ENSSANP00000082903.1"/>
    </source>
</evidence>
<dbReference type="Proteomes" id="UP000472260">
    <property type="component" value="Unassembled WGS sequence"/>
</dbReference>
<dbReference type="InterPro" id="IPR005162">
    <property type="entry name" value="Retrotrans_gag_dom"/>
</dbReference>
<dbReference type="Ensembl" id="ENSSANT00000088098.1">
    <property type="protein sequence ID" value="ENSSANP00000082903.1"/>
    <property type="gene ID" value="ENSSANG00000041108.1"/>
</dbReference>
<dbReference type="InterPro" id="IPR043502">
    <property type="entry name" value="DNA/RNA_pol_sf"/>
</dbReference>
<dbReference type="PANTHER" id="PTHR15503:SF22">
    <property type="entry name" value="TRANSPOSON TY3-I GAG POLYPROTEIN"/>
    <property type="match status" value="1"/>
</dbReference>
<organism evidence="3 4">
    <name type="scientific">Sinocyclocheilus anshuiensis</name>
    <dbReference type="NCBI Taxonomy" id="1608454"/>
    <lineage>
        <taxon>Eukaryota</taxon>
        <taxon>Metazoa</taxon>
        <taxon>Chordata</taxon>
        <taxon>Craniata</taxon>
        <taxon>Vertebrata</taxon>
        <taxon>Euteleostomi</taxon>
        <taxon>Actinopterygii</taxon>
        <taxon>Neopterygii</taxon>
        <taxon>Teleostei</taxon>
        <taxon>Ostariophysi</taxon>
        <taxon>Cypriniformes</taxon>
        <taxon>Cyprinidae</taxon>
        <taxon>Cyprininae</taxon>
        <taxon>Sinocyclocheilus</taxon>
    </lineage>
</organism>
<dbReference type="Gene3D" id="3.10.10.10">
    <property type="entry name" value="HIV Type 1 Reverse Transcriptase, subunit A, domain 1"/>
    <property type="match status" value="1"/>
</dbReference>
<feature type="domain" description="Retrotransposon gag" evidence="2">
    <location>
        <begin position="78"/>
        <end position="166"/>
    </location>
</feature>
<dbReference type="CDD" id="cd00303">
    <property type="entry name" value="retropepsin_like"/>
    <property type="match status" value="1"/>
</dbReference>
<protein>
    <recommendedName>
        <fullName evidence="2">Retrotransposon gag domain-containing protein</fullName>
    </recommendedName>
</protein>
<evidence type="ECO:0000256" key="1">
    <source>
        <dbReference type="SAM" id="MobiDB-lite"/>
    </source>
</evidence>
<dbReference type="InterPro" id="IPR021109">
    <property type="entry name" value="Peptidase_aspartic_dom_sf"/>
</dbReference>
<dbReference type="Pfam" id="PF13650">
    <property type="entry name" value="Asp_protease_2"/>
    <property type="match status" value="1"/>
</dbReference>
<dbReference type="Gene3D" id="2.40.70.10">
    <property type="entry name" value="Acid Proteases"/>
    <property type="match status" value="1"/>
</dbReference>
<accession>A0A671RHV1</accession>
<evidence type="ECO:0000313" key="4">
    <source>
        <dbReference type="Proteomes" id="UP000472260"/>
    </source>
</evidence>
<dbReference type="Pfam" id="PF03732">
    <property type="entry name" value="Retrotrans_gag"/>
    <property type="match status" value="1"/>
</dbReference>
<proteinExistence type="predicted"/>
<dbReference type="PANTHER" id="PTHR15503">
    <property type="entry name" value="LDOC1 RELATED"/>
    <property type="match status" value="1"/>
</dbReference>
<reference evidence="3" key="1">
    <citation type="submission" date="2025-08" db="UniProtKB">
        <authorList>
            <consortium name="Ensembl"/>
        </authorList>
    </citation>
    <scope>IDENTIFICATION</scope>
</reference>
<feature type="region of interest" description="Disordered" evidence="1">
    <location>
        <begin position="204"/>
        <end position="230"/>
    </location>
</feature>
<dbReference type="InterPro" id="IPR032567">
    <property type="entry name" value="RTL1-rel"/>
</dbReference>
<keyword evidence="4" id="KW-1185">Reference proteome</keyword>
<sequence length="575" mass="63463">SPPLLDPELSANLQRNQTSKLVNALWATLTPAPTPQSASVCPMAIPPSYAGDTAECGGFLLQVALFIEMQPQKFFLISLLSSRALMWVKAIWNANSLIINSYEVFTNHFKEVFGSTTDVLSVSDQLLQLRQGASPIHDYALQFRTLAPSSGWNEAALLSAYRQGLDSRLHAQMAIYDDNVGLENFMLRANRIAQRLSACHTHEAAHQSAAPAASPPVPEPMQMDSTRLTPSERARRLASGLCLYCTATDHYIGTCPVRPPRPAVSTLQFEPEIATLSMLSVQLLTPDHSFTVPAFVDSGSSGNFNSQDLLKCLHLPCTRQARELKVETIQGKPLGRGRVKFRAPSLRLKIGNLHEKEITFLVLEGPTVDIILGRPWLILHSPEIRWDSCKVTRWSEFCHQHCISALPKPSQTPRTALIASTRIKSPESLETPTVLSDYVAFQDVFSKQAATHLPPHRPWDCAIDLLPGAKLPKGRVYPLSIPERKAMEEYIQEALSQGFIRPSTSPAASSFFFVGKKDGGLRPCIDYRLLNSQTVKHPYPLPLPQLAPDHAHLSSDSPHLSSAPHGYAVFVQIKT</sequence>
<dbReference type="SUPFAM" id="SSF56672">
    <property type="entry name" value="DNA/RNA polymerases"/>
    <property type="match status" value="1"/>
</dbReference>
<evidence type="ECO:0000259" key="2">
    <source>
        <dbReference type="Pfam" id="PF03732"/>
    </source>
</evidence>
<name>A0A671RHV1_9TELE</name>
<reference evidence="3" key="2">
    <citation type="submission" date="2025-09" db="UniProtKB">
        <authorList>
            <consortium name="Ensembl"/>
        </authorList>
    </citation>
    <scope>IDENTIFICATION</scope>
</reference>
<dbReference type="AlphaFoldDB" id="A0A671RHV1"/>